<dbReference type="GO" id="GO:0043107">
    <property type="term" value="P:type IV pilus-dependent motility"/>
    <property type="evidence" value="ECO:0007669"/>
    <property type="project" value="InterPro"/>
</dbReference>
<evidence type="ECO:0000313" key="2">
    <source>
        <dbReference type="Proteomes" id="UP000254920"/>
    </source>
</evidence>
<dbReference type="OrthoDB" id="5333854at2"/>
<dbReference type="Pfam" id="PF04350">
    <property type="entry name" value="PilO"/>
    <property type="match status" value="1"/>
</dbReference>
<proteinExistence type="predicted"/>
<sequence>MNKISYIDKIDDYFSLKTKNETSLIFMGVFLIVAFIFYILLFDSSIYEIEDAQKNYNATYKNLTNTNQYLKSVSQNNDDNFLVNQKISALNNSKQNLQSIKDANKYFDDKLTKLSYLLFNEQNWTIFLNTITNLANENSIKIQKIKNEFKMLTPQKIEQALNISIDLEGKFDNILEFINSIEESKLIVDIHKMDIVATQNNLSGKIDISVWGVKY</sequence>
<protein>
    <submittedName>
        <fullName evidence="1">Pilus assembly protein, PilO</fullName>
    </submittedName>
</protein>
<accession>A0A381DHG4</accession>
<organism evidence="1 2">
    <name type="scientific">Campylobacter sputorum subsp. sputorum</name>
    <dbReference type="NCBI Taxonomy" id="32024"/>
    <lineage>
        <taxon>Bacteria</taxon>
        <taxon>Pseudomonadati</taxon>
        <taxon>Campylobacterota</taxon>
        <taxon>Epsilonproteobacteria</taxon>
        <taxon>Campylobacterales</taxon>
        <taxon>Campylobacteraceae</taxon>
        <taxon>Campylobacter</taxon>
    </lineage>
</organism>
<dbReference type="Proteomes" id="UP000254920">
    <property type="component" value="Unassembled WGS sequence"/>
</dbReference>
<dbReference type="STRING" id="32024.GCA_000788295_00033"/>
<name>A0A381DHG4_9BACT</name>
<dbReference type="GO" id="GO:0043683">
    <property type="term" value="P:type IV pilus assembly"/>
    <property type="evidence" value="ECO:0007669"/>
    <property type="project" value="InterPro"/>
</dbReference>
<keyword evidence="2" id="KW-1185">Reference proteome</keyword>
<dbReference type="GeneID" id="93090737"/>
<dbReference type="AlphaFoldDB" id="A0A381DHG4"/>
<gene>
    <name evidence="1" type="ORF">NCTC12475_00289</name>
</gene>
<dbReference type="Gene3D" id="3.30.70.60">
    <property type="match status" value="1"/>
</dbReference>
<evidence type="ECO:0000313" key="1">
    <source>
        <dbReference type="EMBL" id="SUX09971.1"/>
    </source>
</evidence>
<reference evidence="1 2" key="1">
    <citation type="submission" date="2018-06" db="EMBL/GenBank/DDBJ databases">
        <authorList>
            <consortium name="Pathogen Informatics"/>
            <person name="Doyle S."/>
        </authorList>
    </citation>
    <scope>NUCLEOTIDE SEQUENCE [LARGE SCALE GENOMIC DNA]</scope>
    <source>
        <strain evidence="1 2">NCTC12475</strain>
    </source>
</reference>
<dbReference type="RefSeq" id="WP_089182560.1">
    <property type="nucleotide sequence ID" value="NZ_CP043427.1"/>
</dbReference>
<dbReference type="InterPro" id="IPR014717">
    <property type="entry name" value="Transl_elong_EF1B/ribsomal_bS6"/>
</dbReference>
<dbReference type="InterPro" id="IPR007445">
    <property type="entry name" value="PilO"/>
</dbReference>
<dbReference type="EMBL" id="UFVD01000001">
    <property type="protein sequence ID" value="SUX09971.1"/>
    <property type="molecule type" value="Genomic_DNA"/>
</dbReference>